<evidence type="ECO:0000313" key="5">
    <source>
        <dbReference type="EMBL" id="KAK7835001.1"/>
    </source>
</evidence>
<proteinExistence type="inferred from homology"/>
<dbReference type="EMBL" id="PKMF04000378">
    <property type="protein sequence ID" value="KAK7835001.1"/>
    <property type="molecule type" value="Genomic_DNA"/>
</dbReference>
<evidence type="ECO:0000259" key="4">
    <source>
        <dbReference type="PROSITE" id="PS51320"/>
    </source>
</evidence>
<dbReference type="Pfam" id="PF09425">
    <property type="entry name" value="Jas_motif"/>
    <property type="match status" value="1"/>
</dbReference>
<evidence type="ECO:0000256" key="2">
    <source>
        <dbReference type="RuleBase" id="RU369065"/>
    </source>
</evidence>
<feature type="region of interest" description="Disordered" evidence="3">
    <location>
        <begin position="14"/>
        <end position="45"/>
    </location>
</feature>
<dbReference type="SMART" id="SM00979">
    <property type="entry name" value="TIFY"/>
    <property type="match status" value="1"/>
</dbReference>
<evidence type="ECO:0000256" key="3">
    <source>
        <dbReference type="SAM" id="MobiDB-lite"/>
    </source>
</evidence>
<dbReference type="GO" id="GO:0005634">
    <property type="term" value="C:nucleus"/>
    <property type="evidence" value="ECO:0007669"/>
    <property type="project" value="UniProtKB-SubCell"/>
</dbReference>
<accession>A0AAW0K8Y2</accession>
<sequence>MKRNCNLELRLVPYSASLPSNDSGDDHQPMMEERRGSPQQNQQPQQLTIFYNGKICVSDVTEFQARSILLLATREMEERLKTPTGSDLSSPTLQTEQYSPSTGLSMKRSLQRFLQKRKNRIQATSPY</sequence>
<dbReference type="InterPro" id="IPR040390">
    <property type="entry name" value="TIFY/JAZ"/>
</dbReference>
<comment type="subcellular location">
    <subcellularLocation>
        <location evidence="2">Nucleus</location>
    </subcellularLocation>
</comment>
<evidence type="ECO:0000313" key="6">
    <source>
        <dbReference type="Proteomes" id="UP000237347"/>
    </source>
</evidence>
<reference evidence="5 6" key="1">
    <citation type="journal article" date="2018" name="Sci. Data">
        <title>The draft genome sequence of cork oak.</title>
        <authorList>
            <person name="Ramos A.M."/>
            <person name="Usie A."/>
            <person name="Barbosa P."/>
            <person name="Barros P.M."/>
            <person name="Capote T."/>
            <person name="Chaves I."/>
            <person name="Simoes F."/>
            <person name="Abreu I."/>
            <person name="Carrasquinho I."/>
            <person name="Faro C."/>
            <person name="Guimaraes J.B."/>
            <person name="Mendonca D."/>
            <person name="Nobrega F."/>
            <person name="Rodrigues L."/>
            <person name="Saibo N.J.M."/>
            <person name="Varela M.C."/>
            <person name="Egas C."/>
            <person name="Matos J."/>
            <person name="Miguel C.M."/>
            <person name="Oliveira M.M."/>
            <person name="Ricardo C.P."/>
            <person name="Goncalves S."/>
        </authorList>
    </citation>
    <scope>NUCLEOTIDE SEQUENCE [LARGE SCALE GENOMIC DNA]</scope>
    <source>
        <strain evidence="6">cv. HL8</strain>
    </source>
</reference>
<evidence type="ECO:0000256" key="1">
    <source>
        <dbReference type="ARBA" id="ARBA00008614"/>
    </source>
</evidence>
<dbReference type="GO" id="GO:0009611">
    <property type="term" value="P:response to wounding"/>
    <property type="evidence" value="ECO:0007669"/>
    <property type="project" value="UniProtKB-UniRule"/>
</dbReference>
<feature type="compositionally biased region" description="Polar residues" evidence="3">
    <location>
        <begin position="83"/>
        <end position="104"/>
    </location>
</feature>
<dbReference type="PROSITE" id="PS51320">
    <property type="entry name" value="TIFY"/>
    <property type="match status" value="1"/>
</dbReference>
<keyword evidence="2" id="KW-1184">Jasmonic acid signaling pathway</keyword>
<organism evidence="5 6">
    <name type="scientific">Quercus suber</name>
    <name type="common">Cork oak</name>
    <dbReference type="NCBI Taxonomy" id="58331"/>
    <lineage>
        <taxon>Eukaryota</taxon>
        <taxon>Viridiplantae</taxon>
        <taxon>Streptophyta</taxon>
        <taxon>Embryophyta</taxon>
        <taxon>Tracheophyta</taxon>
        <taxon>Spermatophyta</taxon>
        <taxon>Magnoliopsida</taxon>
        <taxon>eudicotyledons</taxon>
        <taxon>Gunneridae</taxon>
        <taxon>Pentapetalae</taxon>
        <taxon>rosids</taxon>
        <taxon>fabids</taxon>
        <taxon>Fagales</taxon>
        <taxon>Fagaceae</taxon>
        <taxon>Quercus</taxon>
    </lineage>
</organism>
<keyword evidence="6" id="KW-1185">Reference proteome</keyword>
<gene>
    <name evidence="5" type="primary">TIFY5A</name>
    <name evidence="5" type="ORF">CFP56_023920</name>
</gene>
<dbReference type="GO" id="GO:0031347">
    <property type="term" value="P:regulation of defense response"/>
    <property type="evidence" value="ECO:0007669"/>
    <property type="project" value="UniProtKB-UniRule"/>
</dbReference>
<comment type="caution">
    <text evidence="5">The sequence shown here is derived from an EMBL/GenBank/DDBJ whole genome shotgun (WGS) entry which is preliminary data.</text>
</comment>
<dbReference type="Proteomes" id="UP000237347">
    <property type="component" value="Unassembled WGS sequence"/>
</dbReference>
<dbReference type="AlphaFoldDB" id="A0AAW0K8Y2"/>
<feature type="domain" description="Tify" evidence="4">
    <location>
        <begin position="40"/>
        <end position="74"/>
    </location>
</feature>
<name>A0AAW0K8Y2_QUESU</name>
<dbReference type="InterPro" id="IPR018467">
    <property type="entry name" value="CCT_CS"/>
</dbReference>
<dbReference type="PANTHER" id="PTHR33077">
    <property type="entry name" value="PROTEIN TIFY 4A-RELATED-RELATED"/>
    <property type="match status" value="1"/>
</dbReference>
<dbReference type="InterPro" id="IPR010399">
    <property type="entry name" value="Tify_dom"/>
</dbReference>
<keyword evidence="2" id="KW-0539">Nucleus</keyword>
<comment type="function">
    <text evidence="2">Repressor of jasmonate responses.</text>
</comment>
<dbReference type="PANTHER" id="PTHR33077:SF17">
    <property type="entry name" value="PROTEIN TIFY 5B"/>
    <property type="match status" value="1"/>
</dbReference>
<protein>
    <recommendedName>
        <fullName evidence="2">Protein TIFY</fullName>
    </recommendedName>
    <alternativeName>
        <fullName evidence="2">Jasmonate ZIM domain-containing protein</fullName>
    </alternativeName>
</protein>
<comment type="domain">
    <text evidence="2">The jas domain is required for interaction with COI1.</text>
</comment>
<dbReference type="Pfam" id="PF06200">
    <property type="entry name" value="tify"/>
    <property type="match status" value="1"/>
</dbReference>
<feature type="compositionally biased region" description="Basic and acidic residues" evidence="3">
    <location>
        <begin position="24"/>
        <end position="36"/>
    </location>
</feature>
<comment type="similarity">
    <text evidence="1 2">Belongs to the TIFY/JAZ family.</text>
</comment>
<dbReference type="GO" id="GO:2000022">
    <property type="term" value="P:regulation of jasmonic acid mediated signaling pathway"/>
    <property type="evidence" value="ECO:0007669"/>
    <property type="project" value="UniProtKB-UniRule"/>
</dbReference>
<feature type="region of interest" description="Disordered" evidence="3">
    <location>
        <begin position="79"/>
        <end position="106"/>
    </location>
</feature>